<accession>A0A7J6HU67</accession>
<evidence type="ECO:0000256" key="3">
    <source>
        <dbReference type="ARBA" id="ARBA00022782"/>
    </source>
</evidence>
<evidence type="ECO:0008006" key="9">
    <source>
        <dbReference type="Google" id="ProtNLM"/>
    </source>
</evidence>
<evidence type="ECO:0000256" key="4">
    <source>
        <dbReference type="ARBA" id="ARBA00023278"/>
    </source>
</evidence>
<comment type="caution">
    <text evidence="7">The sequence shown here is derived from an EMBL/GenBank/DDBJ whole genome shotgun (WGS) entry which is preliminary data.</text>
</comment>
<dbReference type="PANTHER" id="PTHR34359:SF28">
    <property type="entry name" value="CLAVATA3_ESR (CLE)-RELATED PROTEIN 12"/>
    <property type="match status" value="1"/>
</dbReference>
<reference evidence="7 8" key="1">
    <citation type="journal article" date="2020" name="bioRxiv">
        <title>Sequence and annotation of 42 cannabis genomes reveals extensive copy number variation in cannabinoid synthesis and pathogen resistance genes.</title>
        <authorList>
            <person name="Mckernan K.J."/>
            <person name="Helbert Y."/>
            <person name="Kane L.T."/>
            <person name="Ebling H."/>
            <person name="Zhang L."/>
            <person name="Liu B."/>
            <person name="Eaton Z."/>
            <person name="Mclaughlin S."/>
            <person name="Kingan S."/>
            <person name="Baybayan P."/>
            <person name="Concepcion G."/>
            <person name="Jordan M."/>
            <person name="Riva A."/>
            <person name="Barbazuk W."/>
            <person name="Harkins T."/>
        </authorList>
    </citation>
    <scope>NUCLEOTIDE SEQUENCE [LARGE SCALE GENOMIC DNA]</scope>
    <source>
        <strain evidence="8">cv. Jamaican Lion 4</strain>
        <tissue evidence="7">Leaf</tissue>
    </source>
</reference>
<dbReference type="PANTHER" id="PTHR34359">
    <property type="entry name" value="CLAVATA3/ESR (CLE)-RELATED PROTEIN 10"/>
    <property type="match status" value="1"/>
</dbReference>
<dbReference type="GO" id="GO:0030154">
    <property type="term" value="P:cell differentiation"/>
    <property type="evidence" value="ECO:0007669"/>
    <property type="project" value="UniProtKB-KW"/>
</dbReference>
<evidence type="ECO:0000313" key="8">
    <source>
        <dbReference type="Proteomes" id="UP000583929"/>
    </source>
</evidence>
<organism evidence="7 8">
    <name type="scientific">Cannabis sativa</name>
    <name type="common">Hemp</name>
    <name type="synonym">Marijuana</name>
    <dbReference type="NCBI Taxonomy" id="3483"/>
    <lineage>
        <taxon>Eukaryota</taxon>
        <taxon>Viridiplantae</taxon>
        <taxon>Streptophyta</taxon>
        <taxon>Embryophyta</taxon>
        <taxon>Tracheophyta</taxon>
        <taxon>Spermatophyta</taxon>
        <taxon>Magnoliopsida</taxon>
        <taxon>eudicotyledons</taxon>
        <taxon>Gunneridae</taxon>
        <taxon>Pentapetalae</taxon>
        <taxon>rosids</taxon>
        <taxon>fabids</taxon>
        <taxon>Rosales</taxon>
        <taxon>Cannabaceae</taxon>
        <taxon>Cannabis</taxon>
    </lineage>
</organism>
<comment type="similarity">
    <text evidence="1">Belongs to the CLV3/ESR signal peptide family.</text>
</comment>
<accession>A0A803R083</accession>
<evidence type="ECO:0000256" key="6">
    <source>
        <dbReference type="SAM" id="Phobius"/>
    </source>
</evidence>
<evidence type="ECO:0000256" key="5">
    <source>
        <dbReference type="SAM" id="MobiDB-lite"/>
    </source>
</evidence>
<evidence type="ECO:0000256" key="1">
    <source>
        <dbReference type="ARBA" id="ARBA00005416"/>
    </source>
</evidence>
<dbReference type="EMBL" id="JAATIQ010000023">
    <property type="protein sequence ID" value="KAF4398766.1"/>
    <property type="molecule type" value="Genomic_DNA"/>
</dbReference>
<name>A0A7J6HU67_CANSA</name>
<dbReference type="Proteomes" id="UP000583929">
    <property type="component" value="Unassembled WGS sequence"/>
</dbReference>
<keyword evidence="2" id="KW-0217">Developmental protein</keyword>
<keyword evidence="6" id="KW-0472">Membrane</keyword>
<dbReference type="InterPro" id="IPR039618">
    <property type="entry name" value="CLE9-13"/>
</dbReference>
<keyword evidence="6" id="KW-1133">Transmembrane helix</keyword>
<sequence length="134" mass="15339">MALILKLNYIILSHFFRLILCVSFLIILIINIGWSGFNNSNVLSSKASATLFATTTNHDHHHYQYYYSSLSSTSSGNRKLLLSSSKFDFSPFIHRQHHHHRHLPAEPDPGDPRIDPRYGVEKRLVPTGPNPLHH</sequence>
<keyword evidence="3" id="KW-0221">Differentiation</keyword>
<gene>
    <name evidence="7" type="ORF">G4B88_028129</name>
</gene>
<proteinExistence type="inferred from homology"/>
<keyword evidence="6" id="KW-0812">Transmembrane</keyword>
<feature type="region of interest" description="Disordered" evidence="5">
    <location>
        <begin position="100"/>
        <end position="134"/>
    </location>
</feature>
<feature type="compositionally biased region" description="Basic and acidic residues" evidence="5">
    <location>
        <begin position="110"/>
        <end position="124"/>
    </location>
</feature>
<feature type="transmembrane region" description="Helical" evidence="6">
    <location>
        <begin position="15"/>
        <end position="37"/>
    </location>
</feature>
<evidence type="ECO:0000256" key="2">
    <source>
        <dbReference type="ARBA" id="ARBA00022473"/>
    </source>
</evidence>
<keyword evidence="4" id="KW-0379">Hydroxylation</keyword>
<keyword evidence="8" id="KW-1185">Reference proteome</keyword>
<protein>
    <recommendedName>
        <fullName evidence="9">CLAVATA3/ESR (CLE)-related protein 13</fullName>
    </recommendedName>
</protein>
<evidence type="ECO:0000313" key="7">
    <source>
        <dbReference type="EMBL" id="KAF4398766.1"/>
    </source>
</evidence>
<dbReference type="AlphaFoldDB" id="A0A7J6HU67"/>